<evidence type="ECO:0000313" key="3">
    <source>
        <dbReference type="Proteomes" id="UP000649617"/>
    </source>
</evidence>
<name>A0A812S8D8_SYMPI</name>
<organism evidence="2 3">
    <name type="scientific">Symbiodinium pilosum</name>
    <name type="common">Dinoflagellate</name>
    <dbReference type="NCBI Taxonomy" id="2952"/>
    <lineage>
        <taxon>Eukaryota</taxon>
        <taxon>Sar</taxon>
        <taxon>Alveolata</taxon>
        <taxon>Dinophyceae</taxon>
        <taxon>Suessiales</taxon>
        <taxon>Symbiodiniaceae</taxon>
        <taxon>Symbiodinium</taxon>
    </lineage>
</organism>
<feature type="non-terminal residue" evidence="2">
    <location>
        <position position="1"/>
    </location>
</feature>
<dbReference type="OrthoDB" id="415719at2759"/>
<proteinExistence type="predicted"/>
<keyword evidence="3" id="KW-1185">Reference proteome</keyword>
<reference evidence="2" key="1">
    <citation type="submission" date="2021-02" db="EMBL/GenBank/DDBJ databases">
        <authorList>
            <person name="Dougan E. K."/>
            <person name="Rhodes N."/>
            <person name="Thang M."/>
            <person name="Chan C."/>
        </authorList>
    </citation>
    <scope>NUCLEOTIDE SEQUENCE</scope>
</reference>
<gene>
    <name evidence="2" type="primary">CPK2</name>
    <name evidence="2" type="ORF">SPIL2461_LOCUS11967</name>
</gene>
<comment type="caution">
    <text evidence="2">The sequence shown here is derived from an EMBL/GenBank/DDBJ whole genome shotgun (WGS) entry which is preliminary data.</text>
</comment>
<evidence type="ECO:0000313" key="2">
    <source>
        <dbReference type="EMBL" id="CAE7471723.1"/>
    </source>
</evidence>
<dbReference type="Proteomes" id="UP000649617">
    <property type="component" value="Unassembled WGS sequence"/>
</dbReference>
<evidence type="ECO:0000256" key="1">
    <source>
        <dbReference type="SAM" id="MobiDB-lite"/>
    </source>
</evidence>
<dbReference type="AlphaFoldDB" id="A0A812S8D8"/>
<sequence>MKLCRGIRVLLQSVKRPNGPAAAQEASAAVATLASGGYTAFLSELVGHSDLPLAIAARTVLADDGKLASSRQDLFPLPSISRWPEAVDIKGLGQDSALACANVCVVALNHLEKGMQSTPAGTPRTAGTSAQAMVHQHICGRVVRFLGRLNDTLGSSFCYKGAFDKHERATKGSACEPVRGDAVDLPDKAASCDPSTLVDPDLWQAVRQAECVFPGVSAGETFGFPCDKCREWLKFSQCQSHPKGGSWDGSWLSEQAARPPKPQRLANPSSFVDILVGPCEKLYMSKRDASTYFDNLTVPSELRPWFGQEPVMLDELVSFGKFSLSEVREFIDDSHAGDMLVNSTHGIPKNKAKDVTLASTMTGLGCDMSSEPPLVEPAKDKLVQLLLAVCDLLERKAGSPQAVNSALGVLQWFYLLQRGMFSILDRVYNFVQQEPANDPRPLPCNLQDELLTAIALAPLLPAALDRAYLPELLACDAAPEYGFGVSKLECGQKQVEQVGRLSERRGDYVRLLLGAGDEPELTRCGTPHRLPFKKSAFRTLIRSKARWQAHSGLLECHGVLLTVKWICRSRARHHKRAVILVDAKTALGSISKGRSSARALRRVLRSTAAHCLAADVLLRLVYIPTESNPADAPSRG</sequence>
<accession>A0A812S8D8</accession>
<dbReference type="EMBL" id="CAJNIZ010023822">
    <property type="protein sequence ID" value="CAE7471723.1"/>
    <property type="molecule type" value="Genomic_DNA"/>
</dbReference>
<protein>
    <submittedName>
        <fullName evidence="2">CPK2 protein</fullName>
    </submittedName>
</protein>
<feature type="region of interest" description="Disordered" evidence="1">
    <location>
        <begin position="243"/>
        <end position="265"/>
    </location>
</feature>